<feature type="transmembrane region" description="Helical" evidence="7">
    <location>
        <begin position="74"/>
        <end position="94"/>
    </location>
</feature>
<reference evidence="10 11" key="1">
    <citation type="submission" date="2013-01" db="EMBL/GenBank/DDBJ databases">
        <title>Whole genome shotgun sequence of Gordonia soli NBRC 108243.</title>
        <authorList>
            <person name="Isaki-Nakamura S."/>
            <person name="Hosoyama A."/>
            <person name="Tsuchikane K."/>
            <person name="Ando Y."/>
            <person name="Baba S."/>
            <person name="Ohji S."/>
            <person name="Hamada M."/>
            <person name="Tamura T."/>
            <person name="Yamazoe A."/>
            <person name="Yamazaki S."/>
            <person name="Fujita N."/>
        </authorList>
    </citation>
    <scope>NUCLEOTIDE SEQUENCE [LARGE SCALE GENOMIC DNA]</scope>
    <source>
        <strain evidence="10 11">NBRC 108243</strain>
    </source>
</reference>
<accession>M0QDQ6</accession>
<dbReference type="PANTHER" id="PTHR30151:SF0">
    <property type="entry name" value="ABC TRANSPORTER PERMEASE PROTEIN MJ0413-RELATED"/>
    <property type="match status" value="1"/>
</dbReference>
<feature type="transmembrane region" description="Helical" evidence="7">
    <location>
        <begin position="320"/>
        <end position="344"/>
    </location>
</feature>
<keyword evidence="3" id="KW-1003">Cell membrane</keyword>
<evidence type="ECO:0000256" key="6">
    <source>
        <dbReference type="ARBA" id="ARBA00023136"/>
    </source>
</evidence>
<sequence>MTTEVATTGPPTEVLPNPTAGRGEQQVVAVLEQLRVRPTTRVALVVSAIVGWAGLAVLSGGVADTADFAVEGTVAVTVAAAVVAVVIVLSWSIAAIGRPAALSHWVAGALNRRAPWLVASAVWLLIWEWTTAKTGALVPPYFAAPQQILAEAWKDRGLLLSSLGNSTLLLVLGFAAGVFAGLITGVLTGWSAQANYWVHPILQYIGPVPALAWVPIIFVTFPTAYAGAVFLIALGVWFPVTLLTRAGVNGTPRSYYDVAQTLGGNTRFLVFRISLPAAVPSIFTGLFMALGIAFVTLTVAENFGVNSGLGWYINWKKGWSAYPAMYAGILVMVLFCGTLMTALLRARAVALRWQKDLVRW</sequence>
<dbReference type="PANTHER" id="PTHR30151">
    <property type="entry name" value="ALKANE SULFONATE ABC TRANSPORTER-RELATED, MEMBRANE SUBUNIT"/>
    <property type="match status" value="1"/>
</dbReference>
<evidence type="ECO:0000256" key="8">
    <source>
        <dbReference type="SAM" id="MobiDB-lite"/>
    </source>
</evidence>
<dbReference type="AlphaFoldDB" id="M0QDQ6"/>
<dbReference type="InterPro" id="IPR035906">
    <property type="entry name" value="MetI-like_sf"/>
</dbReference>
<feature type="transmembrane region" description="Helical" evidence="7">
    <location>
        <begin position="168"/>
        <end position="189"/>
    </location>
</feature>
<comment type="subcellular location">
    <subcellularLocation>
        <location evidence="1 7">Cell membrane</location>
        <topology evidence="1 7">Multi-pass membrane protein</topology>
    </subcellularLocation>
</comment>
<evidence type="ECO:0000256" key="7">
    <source>
        <dbReference type="RuleBase" id="RU363032"/>
    </source>
</evidence>
<evidence type="ECO:0000256" key="1">
    <source>
        <dbReference type="ARBA" id="ARBA00004651"/>
    </source>
</evidence>
<evidence type="ECO:0000256" key="5">
    <source>
        <dbReference type="ARBA" id="ARBA00022989"/>
    </source>
</evidence>
<dbReference type="InterPro" id="IPR000515">
    <property type="entry name" value="MetI-like"/>
</dbReference>
<feature type="transmembrane region" description="Helical" evidence="7">
    <location>
        <begin position="277"/>
        <end position="300"/>
    </location>
</feature>
<dbReference type="Pfam" id="PF00528">
    <property type="entry name" value="BPD_transp_1"/>
    <property type="match status" value="1"/>
</dbReference>
<dbReference type="GO" id="GO:0005886">
    <property type="term" value="C:plasma membrane"/>
    <property type="evidence" value="ECO:0007669"/>
    <property type="project" value="UniProtKB-SubCell"/>
</dbReference>
<evidence type="ECO:0000259" key="9">
    <source>
        <dbReference type="PROSITE" id="PS50928"/>
    </source>
</evidence>
<evidence type="ECO:0000256" key="2">
    <source>
        <dbReference type="ARBA" id="ARBA00022448"/>
    </source>
</evidence>
<comment type="caution">
    <text evidence="10">The sequence shown here is derived from an EMBL/GenBank/DDBJ whole genome shotgun (WGS) entry which is preliminary data.</text>
</comment>
<evidence type="ECO:0000313" key="10">
    <source>
        <dbReference type="EMBL" id="GAC66733.1"/>
    </source>
</evidence>
<evidence type="ECO:0000313" key="11">
    <source>
        <dbReference type="Proteomes" id="UP000011666"/>
    </source>
</evidence>
<dbReference type="eggNOG" id="COG0600">
    <property type="taxonomic scope" value="Bacteria"/>
</dbReference>
<dbReference type="GO" id="GO:0055085">
    <property type="term" value="P:transmembrane transport"/>
    <property type="evidence" value="ECO:0007669"/>
    <property type="project" value="InterPro"/>
</dbReference>
<dbReference type="EMBL" id="BANX01000003">
    <property type="protein sequence ID" value="GAC66733.1"/>
    <property type="molecule type" value="Genomic_DNA"/>
</dbReference>
<feature type="compositionally biased region" description="Polar residues" evidence="8">
    <location>
        <begin position="1"/>
        <end position="10"/>
    </location>
</feature>
<name>M0QDQ6_9ACTN</name>
<feature type="transmembrane region" description="Helical" evidence="7">
    <location>
        <begin position="201"/>
        <end position="218"/>
    </location>
</feature>
<organism evidence="10 11">
    <name type="scientific">Gordonia soli NBRC 108243</name>
    <dbReference type="NCBI Taxonomy" id="1223545"/>
    <lineage>
        <taxon>Bacteria</taxon>
        <taxon>Bacillati</taxon>
        <taxon>Actinomycetota</taxon>
        <taxon>Actinomycetes</taxon>
        <taxon>Mycobacteriales</taxon>
        <taxon>Gordoniaceae</taxon>
        <taxon>Gordonia</taxon>
    </lineage>
</organism>
<keyword evidence="4 7" id="KW-0812">Transmembrane</keyword>
<feature type="transmembrane region" description="Helical" evidence="7">
    <location>
        <begin position="114"/>
        <end position="132"/>
    </location>
</feature>
<feature type="region of interest" description="Disordered" evidence="8">
    <location>
        <begin position="1"/>
        <end position="20"/>
    </location>
</feature>
<feature type="domain" description="ABC transmembrane type-1" evidence="9">
    <location>
        <begin position="163"/>
        <end position="343"/>
    </location>
</feature>
<dbReference type="CDD" id="cd06261">
    <property type="entry name" value="TM_PBP2"/>
    <property type="match status" value="1"/>
</dbReference>
<dbReference type="SUPFAM" id="SSF161098">
    <property type="entry name" value="MetI-like"/>
    <property type="match status" value="1"/>
</dbReference>
<dbReference type="RefSeq" id="WP_007617207.1">
    <property type="nucleotide sequence ID" value="NZ_BANX01000003.1"/>
</dbReference>
<proteinExistence type="inferred from homology"/>
<evidence type="ECO:0000256" key="3">
    <source>
        <dbReference type="ARBA" id="ARBA00022475"/>
    </source>
</evidence>
<feature type="transmembrane region" description="Helical" evidence="7">
    <location>
        <begin position="42"/>
        <end position="62"/>
    </location>
</feature>
<keyword evidence="6 7" id="KW-0472">Membrane</keyword>
<dbReference type="STRING" id="1223545.GS4_03_01810"/>
<dbReference type="Proteomes" id="UP000011666">
    <property type="component" value="Unassembled WGS sequence"/>
</dbReference>
<keyword evidence="5 7" id="KW-1133">Transmembrane helix</keyword>
<evidence type="ECO:0000256" key="4">
    <source>
        <dbReference type="ARBA" id="ARBA00022692"/>
    </source>
</evidence>
<keyword evidence="11" id="KW-1185">Reference proteome</keyword>
<gene>
    <name evidence="10" type="ORF">GS4_03_01810</name>
</gene>
<dbReference type="PROSITE" id="PS50928">
    <property type="entry name" value="ABC_TM1"/>
    <property type="match status" value="1"/>
</dbReference>
<comment type="similarity">
    <text evidence="7">Belongs to the binding-protein-dependent transport system permease family.</text>
</comment>
<keyword evidence="2 7" id="KW-0813">Transport</keyword>
<dbReference type="Gene3D" id="1.10.3720.10">
    <property type="entry name" value="MetI-like"/>
    <property type="match status" value="1"/>
</dbReference>
<feature type="transmembrane region" description="Helical" evidence="7">
    <location>
        <begin position="224"/>
        <end position="244"/>
    </location>
</feature>
<protein>
    <submittedName>
        <fullName evidence="10">Putative ABC transporter permease protein</fullName>
    </submittedName>
</protein>